<evidence type="ECO:0000313" key="1">
    <source>
        <dbReference type="EMBL" id="RBW49691.1"/>
    </source>
</evidence>
<protein>
    <recommendedName>
        <fullName evidence="3">Methyltransferase</fullName>
    </recommendedName>
</protein>
<evidence type="ECO:0000313" key="2">
    <source>
        <dbReference type="Proteomes" id="UP000252706"/>
    </source>
</evidence>
<accession>A0A366WLA3</accession>
<dbReference type="Proteomes" id="UP000252706">
    <property type="component" value="Unassembled WGS sequence"/>
</dbReference>
<name>A0A366WLA3_9RHOB</name>
<sequence length="124" mass="13210">MSTTPSKFVGDIPGHYDNDLGPNIFMDYANPLAYQCSSPVQNAIELAAGTGIVSQKLRDTLPPDAHLEDSELVRTELAAGGSGHVEHETIQLNKTIENLEAFATALVFGNPLIDEIRECGGVSA</sequence>
<dbReference type="OrthoDB" id="9787738at2"/>
<proteinExistence type="predicted"/>
<organism evidence="1 2">
    <name type="scientific">Phaeobacter gallaeciensis</name>
    <dbReference type="NCBI Taxonomy" id="60890"/>
    <lineage>
        <taxon>Bacteria</taxon>
        <taxon>Pseudomonadati</taxon>
        <taxon>Pseudomonadota</taxon>
        <taxon>Alphaproteobacteria</taxon>
        <taxon>Rhodobacterales</taxon>
        <taxon>Roseobacteraceae</taxon>
        <taxon>Phaeobacter</taxon>
    </lineage>
</organism>
<dbReference type="AlphaFoldDB" id="A0A366WLA3"/>
<dbReference type="RefSeq" id="WP_113825863.1">
    <property type="nucleotide sequence ID" value="NZ_QOCE01000053.1"/>
</dbReference>
<evidence type="ECO:0008006" key="3">
    <source>
        <dbReference type="Google" id="ProtNLM"/>
    </source>
</evidence>
<gene>
    <name evidence="1" type="ORF">DS909_22685</name>
</gene>
<comment type="caution">
    <text evidence="1">The sequence shown here is derived from an EMBL/GenBank/DDBJ whole genome shotgun (WGS) entry which is preliminary data.</text>
</comment>
<reference evidence="1 2" key="1">
    <citation type="submission" date="2018-07" db="EMBL/GenBank/DDBJ databases">
        <title>Modular assembly of carbohydrate-degrading microbial communities in the ocean.</title>
        <authorList>
            <person name="Enke T.N."/>
            <person name="Datta M.S."/>
            <person name="Schwartzman J.A."/>
            <person name="Cermak N."/>
            <person name="Schmitz D.A."/>
            <person name="Barrere J."/>
            <person name="Cordero O.X."/>
        </authorList>
    </citation>
    <scope>NUCLEOTIDE SEQUENCE [LARGE SCALE GENOMIC DNA]</scope>
    <source>
        <strain evidence="1 2">C3M10</strain>
    </source>
</reference>
<dbReference type="EMBL" id="QOCE01000053">
    <property type="protein sequence ID" value="RBW49691.1"/>
    <property type="molecule type" value="Genomic_DNA"/>
</dbReference>